<feature type="compositionally biased region" description="Polar residues" evidence="1">
    <location>
        <begin position="15"/>
        <end position="57"/>
    </location>
</feature>
<comment type="caution">
    <text evidence="2">The sequence shown here is derived from an EMBL/GenBank/DDBJ whole genome shotgun (WGS) entry which is preliminary data.</text>
</comment>
<evidence type="ECO:0000313" key="3">
    <source>
        <dbReference type="Proteomes" id="UP001642540"/>
    </source>
</evidence>
<dbReference type="SUPFAM" id="SSF82215">
    <property type="entry name" value="C-terminal autoproteolytic domain of nucleoporin nup98"/>
    <property type="match status" value="1"/>
</dbReference>
<keyword evidence="3" id="KW-1185">Reference proteome</keyword>
<reference evidence="2 3" key="1">
    <citation type="submission" date="2024-08" db="EMBL/GenBank/DDBJ databases">
        <authorList>
            <person name="Cucini C."/>
            <person name="Frati F."/>
        </authorList>
    </citation>
    <scope>NUCLEOTIDE SEQUENCE [LARGE SCALE GENOMIC DNA]</scope>
</reference>
<organism evidence="2 3">
    <name type="scientific">Orchesella dallaii</name>
    <dbReference type="NCBI Taxonomy" id="48710"/>
    <lineage>
        <taxon>Eukaryota</taxon>
        <taxon>Metazoa</taxon>
        <taxon>Ecdysozoa</taxon>
        <taxon>Arthropoda</taxon>
        <taxon>Hexapoda</taxon>
        <taxon>Collembola</taxon>
        <taxon>Entomobryomorpha</taxon>
        <taxon>Entomobryoidea</taxon>
        <taxon>Orchesellidae</taxon>
        <taxon>Orchesellinae</taxon>
        <taxon>Orchesella</taxon>
    </lineage>
</organism>
<name>A0ABP1RWV9_9HEXA</name>
<accession>A0ABP1RWV9</accession>
<dbReference type="EMBL" id="CAXLJM020000120">
    <property type="protein sequence ID" value="CAL8137932.1"/>
    <property type="molecule type" value="Genomic_DNA"/>
</dbReference>
<dbReference type="Proteomes" id="UP001642540">
    <property type="component" value="Unassembled WGS sequence"/>
</dbReference>
<dbReference type="Gene3D" id="3.30.1610.10">
    <property type="entry name" value="Peptidase S59, nucleoporin"/>
    <property type="match status" value="1"/>
</dbReference>
<feature type="region of interest" description="Disordered" evidence="1">
    <location>
        <begin position="71"/>
        <end position="93"/>
    </location>
</feature>
<feature type="region of interest" description="Disordered" evidence="1">
    <location>
        <begin position="220"/>
        <end position="255"/>
    </location>
</feature>
<feature type="region of interest" description="Disordered" evidence="1">
    <location>
        <begin position="1"/>
        <end position="57"/>
    </location>
</feature>
<dbReference type="InterPro" id="IPR036903">
    <property type="entry name" value="Nup98_auto-Pept-S59_dom_sf"/>
</dbReference>
<sequence>MIPSFECSFSIKLGNKSNPSRTQDDSNPSNAGEGDSNASQTQGNANANGGSSTPPAIQHQSQEVGMCIITSSPRCSTNDNELDQNNSNGNGTETKENLVQIAPIDDTESSSGEVNGSELPLADTNVNQEVTCTQNNVSPASTGSDPTEKVIPRNATTNATLNTVPTCLNINNGISLGLSMEDFTPNGTSHVPSGEICFTKNHKRTISETDFESNEVKKVKLEHSNEPSSSGTPAVFRGHENGNDGDPDPRPRPVTLTNVSMYTRPTIESLNETSGIANGLIVGHQVHGEVVFVGERDVSGMNLSEAVVFQHGGGGVTISFALSVGPMHITLRNITREHFANLVNAETISDAELKEILDGLTVVMNAIYNQYNEETAVWTFLIGS</sequence>
<feature type="compositionally biased region" description="Basic and acidic residues" evidence="1">
    <location>
        <begin position="237"/>
        <end position="251"/>
    </location>
</feature>
<protein>
    <submittedName>
        <fullName evidence="2">Uncharacterized protein</fullName>
    </submittedName>
</protein>
<feature type="compositionally biased region" description="Polar residues" evidence="1">
    <location>
        <begin position="71"/>
        <end position="92"/>
    </location>
</feature>
<gene>
    <name evidence="2" type="ORF">ODALV1_LOCUS27145</name>
</gene>
<evidence type="ECO:0000256" key="1">
    <source>
        <dbReference type="SAM" id="MobiDB-lite"/>
    </source>
</evidence>
<evidence type="ECO:0000313" key="2">
    <source>
        <dbReference type="EMBL" id="CAL8137932.1"/>
    </source>
</evidence>
<proteinExistence type="predicted"/>